<organism evidence="4">
    <name type="scientific">Naegleria gruberi</name>
    <name type="common">Amoeba</name>
    <dbReference type="NCBI Taxonomy" id="5762"/>
    <lineage>
        <taxon>Eukaryota</taxon>
        <taxon>Discoba</taxon>
        <taxon>Heterolobosea</taxon>
        <taxon>Tetramitia</taxon>
        <taxon>Eutetramitia</taxon>
        <taxon>Vahlkampfiidae</taxon>
        <taxon>Naegleria</taxon>
    </lineage>
</organism>
<feature type="transmembrane region" description="Helical" evidence="1">
    <location>
        <begin position="85"/>
        <end position="104"/>
    </location>
</feature>
<reference evidence="3 4" key="1">
    <citation type="journal article" date="2010" name="Cell">
        <title>The genome of Naegleria gruberi illuminates early eukaryotic versatility.</title>
        <authorList>
            <person name="Fritz-Laylin L.K."/>
            <person name="Prochnik S.E."/>
            <person name="Ginger M.L."/>
            <person name="Dacks J.B."/>
            <person name="Carpenter M.L."/>
            <person name="Field M.C."/>
            <person name="Kuo A."/>
            <person name="Paredez A."/>
            <person name="Chapman J."/>
            <person name="Pham J."/>
            <person name="Shu S."/>
            <person name="Neupane R."/>
            <person name="Cipriano M."/>
            <person name="Mancuso J."/>
            <person name="Tu H."/>
            <person name="Salamov A."/>
            <person name="Lindquist E."/>
            <person name="Shapiro H."/>
            <person name="Lucas S."/>
            <person name="Grigoriev I.V."/>
            <person name="Cande W.Z."/>
            <person name="Fulton C."/>
            <person name="Rokhsar D.S."/>
            <person name="Dawson S.C."/>
        </authorList>
    </citation>
    <scope>NUCLEOTIDE SEQUENCE [LARGE SCALE GENOMIC DNA]</scope>
    <source>
        <strain evidence="3 4">NEG-M</strain>
    </source>
</reference>
<name>D2V385_NAEGR</name>
<dbReference type="RefSeq" id="XP_002681336.1">
    <property type="nucleotide sequence ID" value="XM_002681290.1"/>
</dbReference>
<feature type="transmembrane region" description="Helical" evidence="1">
    <location>
        <begin position="116"/>
        <end position="135"/>
    </location>
</feature>
<dbReference type="InterPro" id="IPR016137">
    <property type="entry name" value="RGS"/>
</dbReference>
<evidence type="ECO:0000259" key="2">
    <source>
        <dbReference type="Pfam" id="PF00615"/>
    </source>
</evidence>
<keyword evidence="1" id="KW-0472">Membrane</keyword>
<dbReference type="PANTHER" id="PTHR10845">
    <property type="entry name" value="REGULATOR OF G PROTEIN SIGNALING"/>
    <property type="match status" value="1"/>
</dbReference>
<dbReference type="VEuPathDB" id="AmoebaDB:NAEGRDRAFT_63266"/>
<dbReference type="InterPro" id="IPR036305">
    <property type="entry name" value="RGS_sf"/>
</dbReference>
<dbReference type="InterPro" id="IPR044926">
    <property type="entry name" value="RGS_subdomain_2"/>
</dbReference>
<evidence type="ECO:0000313" key="4">
    <source>
        <dbReference type="Proteomes" id="UP000006671"/>
    </source>
</evidence>
<feature type="domain" description="RGS" evidence="2">
    <location>
        <begin position="424"/>
        <end position="518"/>
    </location>
</feature>
<feature type="transmembrane region" description="Helical" evidence="1">
    <location>
        <begin position="371"/>
        <end position="396"/>
    </location>
</feature>
<feature type="transmembrane region" description="Helical" evidence="1">
    <location>
        <begin position="305"/>
        <end position="330"/>
    </location>
</feature>
<dbReference type="Pfam" id="PF00615">
    <property type="entry name" value="RGS"/>
    <property type="match status" value="1"/>
</dbReference>
<keyword evidence="1" id="KW-0812">Transmembrane</keyword>
<dbReference type="EMBL" id="GG738850">
    <property type="protein sequence ID" value="EFC48592.1"/>
    <property type="molecule type" value="Genomic_DNA"/>
</dbReference>
<accession>D2V385</accession>
<dbReference type="GeneID" id="8861579"/>
<feature type="transmembrane region" description="Helical" evidence="1">
    <location>
        <begin position="342"/>
        <end position="365"/>
    </location>
</feature>
<dbReference type="SUPFAM" id="SSF48097">
    <property type="entry name" value="Regulator of G-protein signaling, RGS"/>
    <property type="match status" value="1"/>
</dbReference>
<evidence type="ECO:0000256" key="1">
    <source>
        <dbReference type="SAM" id="Phobius"/>
    </source>
</evidence>
<keyword evidence="1" id="KW-1133">Transmembrane helix</keyword>
<dbReference type="AlphaFoldDB" id="D2V385"/>
<sequence>MSAIQFISLNSSSCHPLLLNLSISNPFLFREPLTESSLQYGLCPETYIAFSLATVVLLLYIATMIIAMIGLVWQRKKTHIQARSLPLIIANMVANLTLVLLVTLRVIVSKKLYPCFLLSLTFMLYPPLLTLPSILRGLRLYSLFKLNLKKKRIFGSKHDESLEMQQLNESRRSIVDESSTSLESMSSQQTNTSCILSISEPQSLPANTFDQISNRNQTIQCSSDEAQKPSNQISTRDRVLMRMFEFLSSYKFFITVYLVSFLIHLGLWAIVGGIEIGVYKSSGSWVFVESGFFEASHGCNITPKILIVLGIQAAFYIALVVIVNILCLVSDRDTFNIKLEELTLTAVFAVIIILYTIFGSIPVITTLVDYFVPYVLIFVVYTWLETVIGVILPVYYSIRDSSISTPNQNNSTSEKDHSLNNTITSLLHDKKAFEIISDFARRSYCLEDVLAWKEIQNFKKMKKRRIAAFEFLKTFLVSGSPLELNIPNGYKTLNSLQESLDSNMEEPPANLFADIEFNCLFNMVDLLQRLKVRNDYIANKLSNITQ</sequence>
<dbReference type="Gene3D" id="1.10.167.10">
    <property type="entry name" value="Regulator of G-protein Signalling 4, domain 2"/>
    <property type="match status" value="1"/>
</dbReference>
<feature type="transmembrane region" description="Helical" evidence="1">
    <location>
        <begin position="250"/>
        <end position="271"/>
    </location>
</feature>
<keyword evidence="4" id="KW-1185">Reference proteome</keyword>
<dbReference type="OrthoDB" id="196547at2759"/>
<evidence type="ECO:0000313" key="3">
    <source>
        <dbReference type="EMBL" id="EFC48592.1"/>
    </source>
</evidence>
<gene>
    <name evidence="3" type="ORF">NAEGRDRAFT_63266</name>
</gene>
<dbReference type="InParanoid" id="D2V385"/>
<proteinExistence type="predicted"/>
<feature type="transmembrane region" description="Helical" evidence="1">
    <location>
        <begin position="47"/>
        <end position="73"/>
    </location>
</feature>
<dbReference type="Proteomes" id="UP000006671">
    <property type="component" value="Unassembled WGS sequence"/>
</dbReference>
<dbReference type="KEGG" id="ngr:NAEGRDRAFT_63266"/>
<protein>
    <submittedName>
        <fullName evidence="3">Predicted protein</fullName>
    </submittedName>
</protein>
<dbReference type="PANTHER" id="PTHR10845:SF192">
    <property type="entry name" value="DOUBLE HIT, ISOFORM B"/>
    <property type="match status" value="1"/>
</dbReference>